<name>A0A383BK71_9ZZZZ</name>
<dbReference type="InterPro" id="IPR018650">
    <property type="entry name" value="STSV1_Orf64"/>
</dbReference>
<evidence type="ECO:0008006" key="3">
    <source>
        <dbReference type="Google" id="ProtNLM"/>
    </source>
</evidence>
<sequence>MNRKKFLFDVDGAFGVKSFERTSEQVTSTMAGLRRRADITLLRWQAHFDSPIADRVIPWLGAFLLTLSLALLSLSRFRDLSVGEQIGYYIQASHLMEMGESPEVTQLGLNIFALQAAWLFWPISLVSRLFPTGEFLLTIQALALGLAVVPIWRIARGPANLRTGGAAVLAFAYSLHPSIHNLNLAGFHPEAVAIPALLAAYLAGH</sequence>
<dbReference type="Pfam" id="PF09852">
    <property type="entry name" value="DUF2079"/>
    <property type="match status" value="1"/>
</dbReference>
<keyword evidence="1" id="KW-0472">Membrane</keyword>
<reference evidence="2" key="1">
    <citation type="submission" date="2018-05" db="EMBL/GenBank/DDBJ databases">
        <authorList>
            <person name="Lanie J.A."/>
            <person name="Ng W.-L."/>
            <person name="Kazmierczak K.M."/>
            <person name="Andrzejewski T.M."/>
            <person name="Davidsen T.M."/>
            <person name="Wayne K.J."/>
            <person name="Tettelin H."/>
            <person name="Glass J.I."/>
            <person name="Rusch D."/>
            <person name="Podicherti R."/>
            <person name="Tsui H.-C.T."/>
            <person name="Winkler M.E."/>
        </authorList>
    </citation>
    <scope>NUCLEOTIDE SEQUENCE</scope>
</reference>
<keyword evidence="1" id="KW-0812">Transmembrane</keyword>
<feature type="transmembrane region" description="Helical" evidence="1">
    <location>
        <begin position="56"/>
        <end position="74"/>
    </location>
</feature>
<organism evidence="2">
    <name type="scientific">marine metagenome</name>
    <dbReference type="NCBI Taxonomy" id="408172"/>
    <lineage>
        <taxon>unclassified sequences</taxon>
        <taxon>metagenomes</taxon>
        <taxon>ecological metagenomes</taxon>
    </lineage>
</organism>
<feature type="transmembrane region" description="Helical" evidence="1">
    <location>
        <begin position="104"/>
        <end position="123"/>
    </location>
</feature>
<dbReference type="EMBL" id="UINC01201055">
    <property type="protein sequence ID" value="SVE20220.1"/>
    <property type="molecule type" value="Genomic_DNA"/>
</dbReference>
<accession>A0A383BK71</accession>
<protein>
    <recommendedName>
        <fullName evidence="3">Glycosyltransferase RgtA/B/C/D-like domain-containing protein</fullName>
    </recommendedName>
</protein>
<evidence type="ECO:0000313" key="2">
    <source>
        <dbReference type="EMBL" id="SVE20220.1"/>
    </source>
</evidence>
<dbReference type="AlphaFoldDB" id="A0A383BK71"/>
<feature type="transmembrane region" description="Helical" evidence="1">
    <location>
        <begin position="135"/>
        <end position="155"/>
    </location>
</feature>
<gene>
    <name evidence="2" type="ORF">METZ01_LOCUS473074</name>
</gene>
<keyword evidence="1" id="KW-1133">Transmembrane helix</keyword>
<evidence type="ECO:0000256" key="1">
    <source>
        <dbReference type="SAM" id="Phobius"/>
    </source>
</evidence>
<proteinExistence type="predicted"/>
<feature type="non-terminal residue" evidence="2">
    <location>
        <position position="205"/>
    </location>
</feature>